<name>A0A820NT75_9BILA</name>
<dbReference type="Pfam" id="PF10021">
    <property type="entry name" value="PARG_cat_microb"/>
    <property type="match status" value="1"/>
</dbReference>
<feature type="non-terminal residue" evidence="3">
    <location>
        <position position="1"/>
    </location>
</feature>
<evidence type="ECO:0000259" key="2">
    <source>
        <dbReference type="Pfam" id="PF10021"/>
    </source>
</evidence>
<proteinExistence type="predicted"/>
<feature type="domain" description="Microbial-type PARG catalytic" evidence="2">
    <location>
        <begin position="104"/>
        <end position="153"/>
    </location>
</feature>
<comment type="caution">
    <text evidence="3">The sequence shown here is derived from an EMBL/GenBank/DDBJ whole genome shotgun (WGS) entry which is preliminary data.</text>
</comment>
<dbReference type="AlphaFoldDB" id="A0A820NT75"/>
<dbReference type="InterPro" id="IPR019261">
    <property type="entry name" value="PARG_cat_microbial"/>
</dbReference>
<reference evidence="3" key="1">
    <citation type="submission" date="2021-02" db="EMBL/GenBank/DDBJ databases">
        <authorList>
            <person name="Nowell W R."/>
        </authorList>
    </citation>
    <scope>NUCLEOTIDE SEQUENCE</scope>
</reference>
<feature type="compositionally biased region" description="Basic and acidic residues" evidence="1">
    <location>
        <begin position="1"/>
        <end position="15"/>
    </location>
</feature>
<organism evidence="3 4">
    <name type="scientific">Adineta steineri</name>
    <dbReference type="NCBI Taxonomy" id="433720"/>
    <lineage>
        <taxon>Eukaryota</taxon>
        <taxon>Metazoa</taxon>
        <taxon>Spiralia</taxon>
        <taxon>Gnathifera</taxon>
        <taxon>Rotifera</taxon>
        <taxon>Eurotatoria</taxon>
        <taxon>Bdelloidea</taxon>
        <taxon>Adinetida</taxon>
        <taxon>Adinetidae</taxon>
        <taxon>Adineta</taxon>
    </lineage>
</organism>
<protein>
    <recommendedName>
        <fullName evidence="2">Microbial-type PARG catalytic domain-containing protein</fullName>
    </recommendedName>
</protein>
<gene>
    <name evidence="3" type="ORF">KXQ929_LOCUS50738</name>
</gene>
<dbReference type="EMBL" id="CAJOBB010023820">
    <property type="protein sequence ID" value="CAF4395908.1"/>
    <property type="molecule type" value="Genomic_DNA"/>
</dbReference>
<dbReference type="Gene3D" id="3.40.220.10">
    <property type="entry name" value="Leucine Aminopeptidase, subunit E, domain 1"/>
    <property type="match status" value="1"/>
</dbReference>
<dbReference type="Proteomes" id="UP000663868">
    <property type="component" value="Unassembled WGS sequence"/>
</dbReference>
<sequence length="161" mass="18104">EINSKLTEESDKTKLEVNNSPNDEDKSKENVLADKSKDKKSNEVERKLGVENKQSIVEDETINNQCEAVSKIDIKMKNDQIGDNNLLLHDPSDTDAIQALYEYPVSKRNHAGKITYVNKGIEKAVFDAPKDAQLIVLNFANERSPGGGYLRHACKYSFYSI</sequence>
<evidence type="ECO:0000313" key="3">
    <source>
        <dbReference type="EMBL" id="CAF4395908.1"/>
    </source>
</evidence>
<feature type="compositionally biased region" description="Basic and acidic residues" evidence="1">
    <location>
        <begin position="23"/>
        <end position="45"/>
    </location>
</feature>
<evidence type="ECO:0000256" key="1">
    <source>
        <dbReference type="SAM" id="MobiDB-lite"/>
    </source>
</evidence>
<feature type="region of interest" description="Disordered" evidence="1">
    <location>
        <begin position="1"/>
        <end position="45"/>
    </location>
</feature>
<dbReference type="InterPro" id="IPR043472">
    <property type="entry name" value="Macro_dom-like"/>
</dbReference>
<accession>A0A820NT75</accession>
<evidence type="ECO:0000313" key="4">
    <source>
        <dbReference type="Proteomes" id="UP000663868"/>
    </source>
</evidence>